<proteinExistence type="predicted"/>
<accession>A0A2X4UCQ6</accession>
<name>A0A2X4UCQ6_9GAMM</name>
<dbReference type="Pfam" id="PF06226">
    <property type="entry name" value="DUF1007"/>
    <property type="match status" value="1"/>
</dbReference>
<evidence type="ECO:0000256" key="1">
    <source>
        <dbReference type="SAM" id="SignalP"/>
    </source>
</evidence>
<keyword evidence="3" id="KW-1185">Reference proteome</keyword>
<dbReference type="KEGG" id="lri:NCTC12151_00858"/>
<dbReference type="RefSeq" id="WP_232054856.1">
    <property type="nucleotide sequence ID" value="NZ_LR698987.1"/>
</dbReference>
<reference evidence="2 3" key="1">
    <citation type="submission" date="2018-06" db="EMBL/GenBank/DDBJ databases">
        <authorList>
            <consortium name="Pathogen Informatics"/>
            <person name="Doyle S."/>
        </authorList>
    </citation>
    <scope>NUCLEOTIDE SEQUENCE [LARGE SCALE GENOMIC DNA]</scope>
    <source>
        <strain evidence="2 3">NCTC12151</strain>
    </source>
</reference>
<dbReference type="PIRSF" id="PIRSF008159">
    <property type="entry name" value="UCP008159_ABC"/>
    <property type="match status" value="1"/>
</dbReference>
<gene>
    <name evidence="2" type="ORF">NCTC12151_00858</name>
</gene>
<evidence type="ECO:0000313" key="2">
    <source>
        <dbReference type="EMBL" id="SQI36641.1"/>
    </source>
</evidence>
<feature type="chain" id="PRO_5016078043" evidence="1">
    <location>
        <begin position="23"/>
        <end position="212"/>
    </location>
</feature>
<evidence type="ECO:0000313" key="3">
    <source>
        <dbReference type="Proteomes" id="UP000249005"/>
    </source>
</evidence>
<organism evidence="2 3">
    <name type="scientific">Leminorella richardii</name>
    <dbReference type="NCBI Taxonomy" id="158841"/>
    <lineage>
        <taxon>Bacteria</taxon>
        <taxon>Pseudomonadati</taxon>
        <taxon>Pseudomonadota</taxon>
        <taxon>Gammaproteobacteria</taxon>
        <taxon>Enterobacterales</taxon>
        <taxon>Budviciaceae</taxon>
        <taxon>Leminorella</taxon>
    </lineage>
</organism>
<keyword evidence="1" id="KW-0732">Signal</keyword>
<dbReference type="AlphaFoldDB" id="A0A2X4UCQ6"/>
<dbReference type="EMBL" id="LS483470">
    <property type="protein sequence ID" value="SQI36641.1"/>
    <property type="molecule type" value="Genomic_DNA"/>
</dbReference>
<dbReference type="Proteomes" id="UP000249005">
    <property type="component" value="Chromosome 1"/>
</dbReference>
<feature type="signal peptide" evidence="1">
    <location>
        <begin position="1"/>
        <end position="22"/>
    </location>
</feature>
<dbReference type="InterPro" id="IPR016537">
    <property type="entry name" value="UCP008159_ABC"/>
</dbReference>
<sequence>MTLLMRCAAVVMGLLLSPIAMAHPHSFIDMDARPVVNQQALVGVQMTWEMDELTSAELLLDAAAAKNSPSVWQSMADELMVNTQNQLYFTYLHYDGKPVRLAEKANNYSLTRHGNRAVFTFVLPLSKPLALAGHTVTLSTYEQSYYVDMRYASAKSFHLPDEIAHLCSVDVKTPKPDPSLLAYAKSLDKDNAPAEDMMLGSRFAQTVTLTCR</sequence>
<dbReference type="InterPro" id="IPR010412">
    <property type="entry name" value="DUF1007"/>
</dbReference>
<protein>
    <submittedName>
        <fullName evidence="2">ABC-type uncharacterized transport system, periplasmic component</fullName>
    </submittedName>
</protein>